<proteinExistence type="predicted"/>
<reference evidence="1" key="1">
    <citation type="submission" date="2024-05" db="EMBL/GenBank/DDBJ databases">
        <authorList>
            <person name="Kim S."/>
            <person name="Heo J."/>
            <person name="Choi H."/>
            <person name="Choi Y."/>
            <person name="Kwon S.-W."/>
            <person name="Kim Y."/>
        </authorList>
    </citation>
    <scope>NUCLEOTIDE SEQUENCE</scope>
    <source>
        <strain evidence="1">KACC 23698</strain>
    </source>
</reference>
<dbReference type="RefSeq" id="WP_406853501.1">
    <property type="nucleotide sequence ID" value="NZ_CP157484.1"/>
</dbReference>
<dbReference type="AlphaFoldDB" id="A0AAU7J8Y9"/>
<organism evidence="1">
    <name type="scientific">Alsobacter sp. KACC 23698</name>
    <dbReference type="NCBI Taxonomy" id="3149229"/>
    <lineage>
        <taxon>Bacteria</taxon>
        <taxon>Pseudomonadati</taxon>
        <taxon>Pseudomonadota</taxon>
        <taxon>Alphaproteobacteria</taxon>
        <taxon>Hyphomicrobiales</taxon>
        <taxon>Alsobacteraceae</taxon>
        <taxon>Alsobacter</taxon>
    </lineage>
</organism>
<name>A0AAU7J8Y9_9HYPH</name>
<accession>A0AAU7J8Y9</accession>
<sequence length="73" mass="7573">MTTTVVVKANHGWPVDVTTIPVGANGPAGIHPLEGSTARVAAGEERSFYVHSGQDLRIHEVQPDEVAATNAAA</sequence>
<dbReference type="EMBL" id="CP157484">
    <property type="protein sequence ID" value="XBO36687.1"/>
    <property type="molecule type" value="Genomic_DNA"/>
</dbReference>
<evidence type="ECO:0000313" key="1">
    <source>
        <dbReference type="EMBL" id="XBO36687.1"/>
    </source>
</evidence>
<gene>
    <name evidence="1" type="ORF">ABEG18_13090</name>
</gene>
<protein>
    <submittedName>
        <fullName evidence="1">Uncharacterized protein</fullName>
    </submittedName>
</protein>